<dbReference type="Proteomes" id="UP000023152">
    <property type="component" value="Unassembled WGS sequence"/>
</dbReference>
<evidence type="ECO:0000313" key="3">
    <source>
        <dbReference type="Proteomes" id="UP000023152"/>
    </source>
</evidence>
<accession>X6P3F1</accession>
<organism evidence="2 3">
    <name type="scientific">Reticulomyxa filosa</name>
    <dbReference type="NCBI Taxonomy" id="46433"/>
    <lineage>
        <taxon>Eukaryota</taxon>
        <taxon>Sar</taxon>
        <taxon>Rhizaria</taxon>
        <taxon>Retaria</taxon>
        <taxon>Foraminifera</taxon>
        <taxon>Monothalamids</taxon>
        <taxon>Reticulomyxidae</taxon>
        <taxon>Reticulomyxa</taxon>
    </lineage>
</organism>
<dbReference type="AlphaFoldDB" id="X6P3F1"/>
<proteinExistence type="predicted"/>
<name>X6P3F1_RETFI</name>
<comment type="caution">
    <text evidence="2">The sequence shown here is derived from an EMBL/GenBank/DDBJ whole genome shotgun (WGS) entry which is preliminary data.</text>
</comment>
<keyword evidence="3" id="KW-1185">Reference proteome</keyword>
<keyword evidence="1" id="KW-0175">Coiled coil</keyword>
<protein>
    <submittedName>
        <fullName evidence="2">Uncharacterized protein</fullName>
    </submittedName>
</protein>
<gene>
    <name evidence="2" type="ORF">RFI_04502</name>
</gene>
<dbReference type="EMBL" id="ASPP01004056">
    <property type="protein sequence ID" value="ETO32614.1"/>
    <property type="molecule type" value="Genomic_DNA"/>
</dbReference>
<evidence type="ECO:0000313" key="2">
    <source>
        <dbReference type="EMBL" id="ETO32614.1"/>
    </source>
</evidence>
<reference evidence="2 3" key="1">
    <citation type="journal article" date="2013" name="Curr. Biol.">
        <title>The Genome of the Foraminiferan Reticulomyxa filosa.</title>
        <authorList>
            <person name="Glockner G."/>
            <person name="Hulsmann N."/>
            <person name="Schleicher M."/>
            <person name="Noegel A.A."/>
            <person name="Eichinger L."/>
            <person name="Gallinger C."/>
            <person name="Pawlowski J."/>
            <person name="Sierra R."/>
            <person name="Euteneuer U."/>
            <person name="Pillet L."/>
            <person name="Moustafa A."/>
            <person name="Platzer M."/>
            <person name="Groth M."/>
            <person name="Szafranski K."/>
            <person name="Schliwa M."/>
        </authorList>
    </citation>
    <scope>NUCLEOTIDE SEQUENCE [LARGE SCALE GENOMIC DNA]</scope>
</reference>
<evidence type="ECO:0000256" key="1">
    <source>
        <dbReference type="SAM" id="Coils"/>
    </source>
</evidence>
<feature type="coiled-coil region" evidence="1">
    <location>
        <begin position="34"/>
        <end position="68"/>
    </location>
</feature>
<sequence length="97" mass="11373">MHLIVAKKREEVTEIGKKKVNKQNLFSIFEMIKKNDLQGELDKLRGQLDKKEQNLSKMKETMETQKLALSEKDKRISQVIHTLISVHSSKKKKKEIK</sequence>